<feature type="compositionally biased region" description="Polar residues" evidence="1">
    <location>
        <begin position="67"/>
        <end position="84"/>
    </location>
</feature>
<feature type="compositionally biased region" description="Gly residues" evidence="1">
    <location>
        <begin position="87"/>
        <end position="103"/>
    </location>
</feature>
<accession>A0A1H5LHW1</accession>
<proteinExistence type="predicted"/>
<sequence>MSIIMWGRRHGDSEYVQPERSVPPAFARRTGRTVASIVVAAAASFGLMSSAMAAPLGSDEPTDDSPVMTTQGGSSSDPQLISATGAQSGGQSDGHGGHGGGNAGQEQGDGGHEEGGGGHGGHGGGGGDACTFFLDHMWANEEGIPLLGTFSHFNEFHTDDTYENLVLSLASGAIGNSDMPVIDIYGGPLGWIPVFNPSHVRGHGTDYVTLLTSCGGIGIPLDSNDLTTLNVPSADELANLSDLIIPGLPSPEMLTNPNYLWETTDASDILARVTPETLTNMEEYVGFAGDHVDTWRLLWETALESVSSGDPTAILEALEVTENINTLESLSSIVSGGTGDGSGADGLIGGLANGDLLGGGSSEGADGGSSVPTFSVDQAGMEVIPAADTPDGVGEQVRMTIPVTNSGAETITSLVAESDAGEVTCEAETLEAGQSTTCSITVTPAEGENTVNVTFGSEGDSSSVGSFQFTFTFTGTTGTDGTDGSGTLPTDDLVGGLPTGDLLGGLPTGDLLGGLPTGDLLGGLPTGDLLGGLPTDGLPTDGLPTDDLVGGLPTDDLIGGLPTGDLLGSLPTGDLLGGGSSDPTFSVDEAGMEVIPAADTPDGVGEQVRMTIPVTNSGAETITSLVAESDAGEVTCEAETLEAGQSTTCSITVTPAEGENTVNVTFGSESGPNEGGVFEFSFTYNGSENGNDGGSGTAHFTVTQPTVEVIAAGETPDGVGEQITMAIPVTNNGSSSVELAAQSEAGEVTCEAETLEAGQSTTCSVTFTPTEGANAVTVTFADEADTSKVTTYRFVCNYTVAAGTGASHS</sequence>
<evidence type="ECO:0000313" key="2">
    <source>
        <dbReference type="EMBL" id="SEE76663.1"/>
    </source>
</evidence>
<evidence type="ECO:0000313" key="3">
    <source>
        <dbReference type="Proteomes" id="UP000199220"/>
    </source>
</evidence>
<name>A0A1H5LHW1_9MICO</name>
<organism evidence="2 3">
    <name type="scientific">Ruania alba</name>
    <dbReference type="NCBI Taxonomy" id="648782"/>
    <lineage>
        <taxon>Bacteria</taxon>
        <taxon>Bacillati</taxon>
        <taxon>Actinomycetota</taxon>
        <taxon>Actinomycetes</taxon>
        <taxon>Micrococcales</taxon>
        <taxon>Ruaniaceae</taxon>
        <taxon>Ruania</taxon>
    </lineage>
</organism>
<feature type="region of interest" description="Disordered" evidence="1">
    <location>
        <begin position="55"/>
        <end position="123"/>
    </location>
</feature>
<gene>
    <name evidence="2" type="ORF">SAMN04488554_2822</name>
</gene>
<evidence type="ECO:0000256" key="1">
    <source>
        <dbReference type="SAM" id="MobiDB-lite"/>
    </source>
</evidence>
<dbReference type="Proteomes" id="UP000199220">
    <property type="component" value="Unassembled WGS sequence"/>
</dbReference>
<dbReference type="AlphaFoldDB" id="A0A1H5LHW1"/>
<keyword evidence="3" id="KW-1185">Reference proteome</keyword>
<dbReference type="EMBL" id="FNTX01000002">
    <property type="protein sequence ID" value="SEE76663.1"/>
    <property type="molecule type" value="Genomic_DNA"/>
</dbReference>
<protein>
    <submittedName>
        <fullName evidence="2">Uncharacterized protein</fullName>
    </submittedName>
</protein>
<dbReference type="STRING" id="648782.SAMN04488554_2822"/>
<reference evidence="3" key="1">
    <citation type="submission" date="2016-10" db="EMBL/GenBank/DDBJ databases">
        <authorList>
            <person name="Varghese N."/>
            <person name="Submissions S."/>
        </authorList>
    </citation>
    <scope>NUCLEOTIDE SEQUENCE [LARGE SCALE GENOMIC DNA]</scope>
    <source>
        <strain evidence="3">DSM 21368</strain>
    </source>
</reference>